<dbReference type="PANTHER" id="PTHR30408:SF12">
    <property type="entry name" value="TYPE I RESTRICTION ENZYME MJAVIII SPECIFICITY SUBUNIT"/>
    <property type="match status" value="1"/>
</dbReference>
<evidence type="ECO:0000259" key="5">
    <source>
        <dbReference type="Pfam" id="PF01420"/>
    </source>
</evidence>
<feature type="coiled-coil region" evidence="4">
    <location>
        <begin position="179"/>
        <end position="206"/>
    </location>
</feature>
<dbReference type="InterPro" id="IPR044946">
    <property type="entry name" value="Restrct_endonuc_typeI_TRD_sf"/>
</dbReference>
<reference evidence="6 7" key="1">
    <citation type="submission" date="2018-05" db="EMBL/GenBank/DDBJ databases">
        <title>Reference genomes for bee gut microbiota database.</title>
        <authorList>
            <person name="Ellegaard K.M."/>
        </authorList>
    </citation>
    <scope>NUCLEOTIDE SEQUENCE [LARGE SCALE GENOMIC DNA]</scope>
    <source>
        <strain evidence="6 7">ESL0186</strain>
    </source>
</reference>
<feature type="domain" description="Type I restriction modification DNA specificity" evidence="5">
    <location>
        <begin position="225"/>
        <end position="400"/>
    </location>
</feature>
<sequence length="416" mass="47474">MNKHNSVPSIRFNGFKDEWKLSKLGNDLISIHTGTNLLGSETPGGIPLIKMGNLKNGFFDFSKLDYLPICENVKNEDKVRFGDFLFNTRNTLDLVGKGATWMYESTKFAYNNNIAKFNFQNSINTVFFNYLYNTYNVMNQVHARATGTTSVAAIYPKSLDSIIYNLPSKQEQQKIGNFFAKLDKLLDLQQQKIEKLELLKKALLQKLFPKHDAKIPELRFKGFEDEWEPKYLGKLGFFESGNGFPKNEQGKKIGIPFFKVSDLGSSFKLTKAKNYVAPEQIKSNKWKVIDPTKNGAIVFAKIGAAIFLNRKRLVMKPFLIDNNLMAYVISENVNRNFVMANIQMINFSKFVQVGAIPSINSGDLKKIKISQPINLSEQQKIGNLLSKVDQLIELENKKLQDFQQVKKCLLQNMFVE</sequence>
<proteinExistence type="inferred from homology"/>
<dbReference type="Proteomes" id="UP000246036">
    <property type="component" value="Chromosome"/>
</dbReference>
<dbReference type="SUPFAM" id="SSF116734">
    <property type="entry name" value="DNA methylase specificity domain"/>
    <property type="match status" value="2"/>
</dbReference>
<keyword evidence="7" id="KW-1185">Reference proteome</keyword>
<dbReference type="RefSeq" id="WP_109586022.1">
    <property type="nucleotide sequence ID" value="NZ_CP029477.1"/>
</dbReference>
<dbReference type="Gene3D" id="1.10.287.1120">
    <property type="entry name" value="Bipartite methylase S protein"/>
    <property type="match status" value="1"/>
</dbReference>
<dbReference type="InterPro" id="IPR000055">
    <property type="entry name" value="Restrct_endonuc_typeI_TRD"/>
</dbReference>
<name>A0ABM6VZI9_9LACO</name>
<protein>
    <recommendedName>
        <fullName evidence="5">Type I restriction modification DNA specificity domain-containing protein</fullName>
    </recommendedName>
</protein>
<organism evidence="6 7">
    <name type="scientific">Lactobacillus kullabergensis</name>
    <dbReference type="NCBI Taxonomy" id="1218493"/>
    <lineage>
        <taxon>Bacteria</taxon>
        <taxon>Bacillati</taxon>
        <taxon>Bacillota</taxon>
        <taxon>Bacilli</taxon>
        <taxon>Lactobacillales</taxon>
        <taxon>Lactobacillaceae</taxon>
        <taxon>Lactobacillus</taxon>
    </lineage>
</organism>
<evidence type="ECO:0000256" key="2">
    <source>
        <dbReference type="ARBA" id="ARBA00022747"/>
    </source>
</evidence>
<evidence type="ECO:0000256" key="3">
    <source>
        <dbReference type="ARBA" id="ARBA00023125"/>
    </source>
</evidence>
<keyword evidence="2" id="KW-0680">Restriction system</keyword>
<dbReference type="EMBL" id="CP029477">
    <property type="protein sequence ID" value="AWM74969.1"/>
    <property type="molecule type" value="Genomic_DNA"/>
</dbReference>
<evidence type="ECO:0000256" key="4">
    <source>
        <dbReference type="SAM" id="Coils"/>
    </source>
</evidence>
<dbReference type="InterPro" id="IPR052021">
    <property type="entry name" value="Type-I_RS_S_subunit"/>
</dbReference>
<comment type="similarity">
    <text evidence="1">Belongs to the type-I restriction system S methylase family.</text>
</comment>
<gene>
    <name evidence="6" type="ORF">DKL58_02855</name>
</gene>
<dbReference type="Gene3D" id="3.90.220.20">
    <property type="entry name" value="DNA methylase specificity domains"/>
    <property type="match status" value="2"/>
</dbReference>
<dbReference type="Pfam" id="PF01420">
    <property type="entry name" value="Methylase_S"/>
    <property type="match status" value="2"/>
</dbReference>
<dbReference type="PANTHER" id="PTHR30408">
    <property type="entry name" value="TYPE-1 RESTRICTION ENZYME ECOKI SPECIFICITY PROTEIN"/>
    <property type="match status" value="1"/>
</dbReference>
<evidence type="ECO:0000256" key="1">
    <source>
        <dbReference type="ARBA" id="ARBA00010923"/>
    </source>
</evidence>
<accession>A0ABM6VZI9</accession>
<keyword evidence="3" id="KW-0238">DNA-binding</keyword>
<keyword evidence="4" id="KW-0175">Coiled coil</keyword>
<evidence type="ECO:0000313" key="6">
    <source>
        <dbReference type="EMBL" id="AWM74969.1"/>
    </source>
</evidence>
<feature type="domain" description="Type I restriction modification DNA specificity" evidence="5">
    <location>
        <begin position="17"/>
        <end position="197"/>
    </location>
</feature>
<evidence type="ECO:0000313" key="7">
    <source>
        <dbReference type="Proteomes" id="UP000246036"/>
    </source>
</evidence>